<evidence type="ECO:0000313" key="1">
    <source>
        <dbReference type="EMBL" id="GAW93263.1"/>
    </source>
</evidence>
<proteinExistence type="predicted"/>
<accession>A0A1Z5HUQ5</accession>
<keyword evidence="2" id="KW-1185">Reference proteome</keyword>
<dbReference type="EMBL" id="BDGJ01000125">
    <property type="protein sequence ID" value="GAW93263.1"/>
    <property type="molecule type" value="Genomic_DNA"/>
</dbReference>
<dbReference type="Proteomes" id="UP000197032">
    <property type="component" value="Unassembled WGS sequence"/>
</dbReference>
<dbReference type="AlphaFoldDB" id="A0A1Z5HUQ5"/>
<reference evidence="2" key="1">
    <citation type="journal article" date="2017" name="Appl. Environ. Microbiol.">
        <title>Genomic Analysis of Calderihabitans maritimus KKC1, a Thermophilic, Hydrogenogenic, Carboxydotrophic Bacterium Isolated from Marine Sediment.</title>
        <authorList>
            <person name="Omae K."/>
            <person name="Yoneda Y."/>
            <person name="Fukuyama Y."/>
            <person name="Yoshida T."/>
            <person name="Sako Y."/>
        </authorList>
    </citation>
    <scope>NUCLEOTIDE SEQUENCE [LARGE SCALE GENOMIC DNA]</scope>
    <source>
        <strain evidence="2">KKC1</strain>
    </source>
</reference>
<comment type="caution">
    <text evidence="1">The sequence shown here is derived from an EMBL/GenBank/DDBJ whole genome shotgun (WGS) entry which is preliminary data.</text>
</comment>
<name>A0A1Z5HUQ5_9FIRM</name>
<evidence type="ECO:0000313" key="2">
    <source>
        <dbReference type="Proteomes" id="UP000197032"/>
    </source>
</evidence>
<sequence length="47" mass="5474">MYGYETLIEGDCTIIKRFVFPGNTFLLCWFQKSPSCFFLTLITLIMA</sequence>
<organism evidence="1 2">
    <name type="scientific">Calderihabitans maritimus</name>
    <dbReference type="NCBI Taxonomy" id="1246530"/>
    <lineage>
        <taxon>Bacteria</taxon>
        <taxon>Bacillati</taxon>
        <taxon>Bacillota</taxon>
        <taxon>Clostridia</taxon>
        <taxon>Neomoorellales</taxon>
        <taxon>Calderihabitantaceae</taxon>
        <taxon>Calderihabitans</taxon>
    </lineage>
</organism>
<gene>
    <name evidence="1" type="ORF">KKC1_24020</name>
</gene>
<protein>
    <submittedName>
        <fullName evidence="1">Uncharacterized protein</fullName>
    </submittedName>
</protein>